<evidence type="ECO:0000256" key="5">
    <source>
        <dbReference type="ARBA" id="ARBA00022989"/>
    </source>
</evidence>
<dbReference type="GO" id="GO:0005886">
    <property type="term" value="C:plasma membrane"/>
    <property type="evidence" value="ECO:0007669"/>
    <property type="project" value="TreeGrafter"/>
</dbReference>
<sequence>MIEYLSNAYKVLIFKSETFKDLIIFIATKEKEMFSTRNQNIINMYKKNTNYTNKIVYVYVTIGTVGIVGFFLIPLINNIVIPFGYNNVTGVKEHHFIMHTWFPFDANKYYWVTYFVQLTGCFYGYAYIIYCGAFFLTVLTFVTCQLKILQYLLENFQSYAEKMKVQFSLTKEQSETVLVKKLIMDHMNCISFVHKLNDSVKMFMLMNFLISSFQLSLVIYEIFLIPLVNRIPIFLFFVTLSIQLFLIYNSAHEIKIQNENVGVAIFKSEWYALNPKVAKAMQMMMVRAQRPLVMTIGPMGEVNVTSLIQIFKAIYSYACLILRH</sequence>
<feature type="transmembrane region" description="Helical" evidence="9">
    <location>
        <begin position="56"/>
        <end position="76"/>
    </location>
</feature>
<feature type="transmembrane region" description="Helical" evidence="9">
    <location>
        <begin position="231"/>
        <end position="248"/>
    </location>
</feature>
<feature type="transmembrane region" description="Helical" evidence="9">
    <location>
        <begin position="122"/>
        <end position="142"/>
    </location>
</feature>
<evidence type="ECO:0000256" key="9">
    <source>
        <dbReference type="SAM" id="Phobius"/>
    </source>
</evidence>
<dbReference type="InterPro" id="IPR004117">
    <property type="entry name" value="7tm6_olfct_rcpt"/>
</dbReference>
<keyword evidence="6 9" id="KW-0472">Membrane</keyword>
<evidence type="ECO:0000256" key="8">
    <source>
        <dbReference type="ARBA" id="ARBA00023224"/>
    </source>
</evidence>
<dbReference type="OrthoDB" id="6731796at2759"/>
<keyword evidence="5 9" id="KW-1133">Transmembrane helix</keyword>
<dbReference type="GO" id="GO:0005549">
    <property type="term" value="F:odorant binding"/>
    <property type="evidence" value="ECO:0007669"/>
    <property type="project" value="InterPro"/>
</dbReference>
<dbReference type="PANTHER" id="PTHR21137:SF40">
    <property type="entry name" value="ODORANT RECEPTOR 56A"/>
    <property type="match status" value="1"/>
</dbReference>
<dbReference type="Pfam" id="PF02949">
    <property type="entry name" value="7tm_6"/>
    <property type="match status" value="1"/>
</dbReference>
<dbReference type="PANTHER" id="PTHR21137">
    <property type="entry name" value="ODORANT RECEPTOR"/>
    <property type="match status" value="1"/>
</dbReference>
<dbReference type="AlphaFoldDB" id="A0A6J2Y9U5"/>
<keyword evidence="3 9" id="KW-0812">Transmembrane</keyword>
<protein>
    <submittedName>
        <fullName evidence="11">Odorant receptor 30a-like</fullName>
    </submittedName>
</protein>
<dbReference type="GO" id="GO:0007165">
    <property type="term" value="P:signal transduction"/>
    <property type="evidence" value="ECO:0007669"/>
    <property type="project" value="UniProtKB-KW"/>
</dbReference>
<dbReference type="RefSeq" id="XP_030760016.1">
    <property type="nucleotide sequence ID" value="XM_030904156.1"/>
</dbReference>
<keyword evidence="7" id="KW-0675">Receptor</keyword>
<dbReference type="Proteomes" id="UP000504635">
    <property type="component" value="Unplaced"/>
</dbReference>
<evidence type="ECO:0000256" key="2">
    <source>
        <dbReference type="ARBA" id="ARBA00022606"/>
    </source>
</evidence>
<proteinExistence type="predicted"/>
<comment type="subcellular location">
    <subcellularLocation>
        <location evidence="1">Membrane</location>
        <topology evidence="1">Multi-pass membrane protein</topology>
    </subcellularLocation>
</comment>
<dbReference type="KEGG" id="soy:115885296"/>
<evidence type="ECO:0000256" key="6">
    <source>
        <dbReference type="ARBA" id="ARBA00023136"/>
    </source>
</evidence>
<keyword evidence="8" id="KW-0807">Transducer</keyword>
<dbReference type="GO" id="GO:0004984">
    <property type="term" value="F:olfactory receptor activity"/>
    <property type="evidence" value="ECO:0007669"/>
    <property type="project" value="InterPro"/>
</dbReference>
<keyword evidence="10" id="KW-1185">Reference proteome</keyword>
<reference evidence="11" key="1">
    <citation type="submission" date="2025-08" db="UniProtKB">
        <authorList>
            <consortium name="RefSeq"/>
        </authorList>
    </citation>
    <scope>IDENTIFICATION</scope>
    <source>
        <tissue evidence="11">Gonads</tissue>
    </source>
</reference>
<evidence type="ECO:0000256" key="7">
    <source>
        <dbReference type="ARBA" id="ARBA00023170"/>
    </source>
</evidence>
<evidence type="ECO:0000313" key="10">
    <source>
        <dbReference type="Proteomes" id="UP000504635"/>
    </source>
</evidence>
<keyword evidence="4" id="KW-0552">Olfaction</keyword>
<organism evidence="10 11">
    <name type="scientific">Sitophilus oryzae</name>
    <name type="common">Rice weevil</name>
    <name type="synonym">Curculio oryzae</name>
    <dbReference type="NCBI Taxonomy" id="7048"/>
    <lineage>
        <taxon>Eukaryota</taxon>
        <taxon>Metazoa</taxon>
        <taxon>Ecdysozoa</taxon>
        <taxon>Arthropoda</taxon>
        <taxon>Hexapoda</taxon>
        <taxon>Insecta</taxon>
        <taxon>Pterygota</taxon>
        <taxon>Neoptera</taxon>
        <taxon>Endopterygota</taxon>
        <taxon>Coleoptera</taxon>
        <taxon>Polyphaga</taxon>
        <taxon>Cucujiformia</taxon>
        <taxon>Curculionidae</taxon>
        <taxon>Dryophthorinae</taxon>
        <taxon>Sitophilus</taxon>
    </lineage>
</organism>
<name>A0A6J2Y9U5_SITOR</name>
<evidence type="ECO:0000256" key="4">
    <source>
        <dbReference type="ARBA" id="ARBA00022725"/>
    </source>
</evidence>
<dbReference type="FunCoup" id="A0A6J2Y9U5">
    <property type="interactions" value="30"/>
</dbReference>
<evidence type="ECO:0000313" key="11">
    <source>
        <dbReference type="RefSeq" id="XP_030760016.1"/>
    </source>
</evidence>
<dbReference type="GeneID" id="115885296"/>
<dbReference type="InParanoid" id="A0A6J2Y9U5"/>
<keyword evidence="2" id="KW-0716">Sensory transduction</keyword>
<evidence type="ECO:0000256" key="3">
    <source>
        <dbReference type="ARBA" id="ARBA00022692"/>
    </source>
</evidence>
<feature type="transmembrane region" description="Helical" evidence="9">
    <location>
        <begin position="204"/>
        <end position="225"/>
    </location>
</feature>
<gene>
    <name evidence="11" type="primary">LOC115885296</name>
</gene>
<accession>A0A6J2Y9U5</accession>
<evidence type="ECO:0000256" key="1">
    <source>
        <dbReference type="ARBA" id="ARBA00004141"/>
    </source>
</evidence>